<keyword evidence="2" id="KW-1185">Reference proteome</keyword>
<reference evidence="1 2" key="1">
    <citation type="journal article" date="2018" name="Nat. Ecol. Evol.">
        <title>Pezizomycetes genomes reveal the molecular basis of ectomycorrhizal truffle lifestyle.</title>
        <authorList>
            <person name="Murat C."/>
            <person name="Payen T."/>
            <person name="Noel B."/>
            <person name="Kuo A."/>
            <person name="Morin E."/>
            <person name="Chen J."/>
            <person name="Kohler A."/>
            <person name="Krizsan K."/>
            <person name="Balestrini R."/>
            <person name="Da Silva C."/>
            <person name="Montanini B."/>
            <person name="Hainaut M."/>
            <person name="Levati E."/>
            <person name="Barry K.W."/>
            <person name="Belfiori B."/>
            <person name="Cichocki N."/>
            <person name="Clum A."/>
            <person name="Dockter R.B."/>
            <person name="Fauchery L."/>
            <person name="Guy J."/>
            <person name="Iotti M."/>
            <person name="Le Tacon F."/>
            <person name="Lindquist E.A."/>
            <person name="Lipzen A."/>
            <person name="Malagnac F."/>
            <person name="Mello A."/>
            <person name="Molinier V."/>
            <person name="Miyauchi S."/>
            <person name="Poulain J."/>
            <person name="Riccioni C."/>
            <person name="Rubini A."/>
            <person name="Sitrit Y."/>
            <person name="Splivallo R."/>
            <person name="Traeger S."/>
            <person name="Wang M."/>
            <person name="Zifcakova L."/>
            <person name="Wipf D."/>
            <person name="Zambonelli A."/>
            <person name="Paolocci F."/>
            <person name="Nowrousian M."/>
            <person name="Ottonello S."/>
            <person name="Baldrian P."/>
            <person name="Spatafora J.W."/>
            <person name="Henrissat B."/>
            <person name="Nagy L.G."/>
            <person name="Aury J.M."/>
            <person name="Wincker P."/>
            <person name="Grigoriev I.V."/>
            <person name="Bonfante P."/>
            <person name="Martin F.M."/>
        </authorList>
    </citation>
    <scope>NUCLEOTIDE SEQUENCE [LARGE SCALE GENOMIC DNA]</scope>
    <source>
        <strain evidence="1 2">RN42</strain>
    </source>
</reference>
<organism evidence="1 2">
    <name type="scientific">Ascobolus immersus RN42</name>
    <dbReference type="NCBI Taxonomy" id="1160509"/>
    <lineage>
        <taxon>Eukaryota</taxon>
        <taxon>Fungi</taxon>
        <taxon>Dikarya</taxon>
        <taxon>Ascomycota</taxon>
        <taxon>Pezizomycotina</taxon>
        <taxon>Pezizomycetes</taxon>
        <taxon>Pezizales</taxon>
        <taxon>Ascobolaceae</taxon>
        <taxon>Ascobolus</taxon>
    </lineage>
</organism>
<evidence type="ECO:0000313" key="2">
    <source>
        <dbReference type="Proteomes" id="UP000275078"/>
    </source>
</evidence>
<gene>
    <name evidence="1" type="ORF">BJ508DRAFT_304894</name>
</gene>
<dbReference type="EMBL" id="ML119666">
    <property type="protein sequence ID" value="RPA83155.1"/>
    <property type="molecule type" value="Genomic_DNA"/>
</dbReference>
<accession>A0A3N4IAP0</accession>
<protein>
    <submittedName>
        <fullName evidence="1">Uncharacterized protein</fullName>
    </submittedName>
</protein>
<dbReference type="Proteomes" id="UP000275078">
    <property type="component" value="Unassembled WGS sequence"/>
</dbReference>
<sequence>MPRQALRMCSKFEISGLSSFTCPKPPEDIQPPQQEHDPFYSTFQQSLPVQAPTPPHLHYVHRRRIKDVTGHPPRKRPRTECGSSVDTLYVLSLKTDNESDWANKRCYEVTAVRFENRHTSCNAVSPEDDAMSSVASFASELALMSHDSRNALFAFIAEETRRRGLEKPLVVTFVDTARSCRPLQVAPLLGLKEYYTRAIFVALVERD</sequence>
<evidence type="ECO:0000313" key="1">
    <source>
        <dbReference type="EMBL" id="RPA83155.1"/>
    </source>
</evidence>
<name>A0A3N4IAP0_ASCIM</name>
<dbReference type="AlphaFoldDB" id="A0A3N4IAP0"/>
<proteinExistence type="predicted"/>